<reference evidence="3 4" key="1">
    <citation type="submission" date="2019-10" db="EMBL/GenBank/DDBJ databases">
        <title>Epibacterium sp. nov., isolated from seawater.</title>
        <authorList>
            <person name="Zhang X."/>
            <person name="Li N."/>
        </authorList>
    </citation>
    <scope>NUCLEOTIDE SEQUENCE [LARGE SCALE GENOMIC DNA]</scope>
    <source>
        <strain evidence="3 4">SM1979</strain>
    </source>
</reference>
<comment type="caution">
    <text evidence="3">The sequence shown here is derived from an EMBL/GenBank/DDBJ whole genome shotgun (WGS) entry which is preliminary data.</text>
</comment>
<evidence type="ECO:0000313" key="3">
    <source>
        <dbReference type="EMBL" id="MQQ09001.1"/>
    </source>
</evidence>
<dbReference type="RefSeq" id="WP_153215950.1">
    <property type="nucleotide sequence ID" value="NZ_WIBF01000006.1"/>
</dbReference>
<dbReference type="EMBL" id="WIBF01000006">
    <property type="protein sequence ID" value="MQQ09001.1"/>
    <property type="molecule type" value="Genomic_DNA"/>
</dbReference>
<dbReference type="Pfam" id="PF00353">
    <property type="entry name" value="HemolysinCabind"/>
    <property type="match status" value="3"/>
</dbReference>
<dbReference type="PROSITE" id="PS00330">
    <property type="entry name" value="HEMOLYSIN_CALCIUM"/>
    <property type="match status" value="1"/>
</dbReference>
<sequence length="283" mass="30052">MRTFTGSTGDDVLNGSFGLDLIEGGDGNDTLYGRAHRDTLIGGDGDDKIITGAGPDLAYGGAGNDLIIDDYTDGGVENLYGGSGDDTIRAITGGNLGPFPKKTDWWMFGESGDDVLIGGFGGTSHLYGGNGDDMLVMSSYGGGDAHGGSGRDVLLSEARSRVNEEVVDFDKYGPGARVTLDGGTGNDRLFGYSYNFDTFVFRPGDGRDVIHNFDGGAWGLDRIDLTAFDFDMTAEEVFALYGHEQENRILLNFGADSKIIINDTDYLGGTDIMPQDIIDALIL</sequence>
<dbReference type="GO" id="GO:0005576">
    <property type="term" value="C:extracellular region"/>
    <property type="evidence" value="ECO:0007669"/>
    <property type="project" value="UniProtKB-SubCell"/>
</dbReference>
<dbReference type="AlphaFoldDB" id="A0A843YDK7"/>
<evidence type="ECO:0000256" key="1">
    <source>
        <dbReference type="ARBA" id="ARBA00004613"/>
    </source>
</evidence>
<gene>
    <name evidence="3" type="ORF">GFB49_11095</name>
</gene>
<dbReference type="InterPro" id="IPR011049">
    <property type="entry name" value="Serralysin-like_metalloprot_C"/>
</dbReference>
<keyword evidence="4" id="KW-1185">Reference proteome</keyword>
<dbReference type="PANTHER" id="PTHR38340:SF1">
    <property type="entry name" value="S-LAYER PROTEIN"/>
    <property type="match status" value="1"/>
</dbReference>
<dbReference type="GO" id="GO:0005509">
    <property type="term" value="F:calcium ion binding"/>
    <property type="evidence" value="ECO:0007669"/>
    <property type="project" value="InterPro"/>
</dbReference>
<dbReference type="InterPro" id="IPR050557">
    <property type="entry name" value="RTX_toxin/Mannuronan_C5-epim"/>
</dbReference>
<proteinExistence type="predicted"/>
<evidence type="ECO:0000313" key="4">
    <source>
        <dbReference type="Proteomes" id="UP000444174"/>
    </source>
</evidence>
<evidence type="ECO:0008006" key="5">
    <source>
        <dbReference type="Google" id="ProtNLM"/>
    </source>
</evidence>
<dbReference type="PANTHER" id="PTHR38340">
    <property type="entry name" value="S-LAYER PROTEIN"/>
    <property type="match status" value="1"/>
</dbReference>
<name>A0A843YDK7_9RHOB</name>
<dbReference type="InterPro" id="IPR018511">
    <property type="entry name" value="Hemolysin-typ_Ca-bd_CS"/>
</dbReference>
<dbReference type="PRINTS" id="PR00313">
    <property type="entry name" value="CABNDNGRPT"/>
</dbReference>
<dbReference type="InterPro" id="IPR001343">
    <property type="entry name" value="Hemolysn_Ca-bd"/>
</dbReference>
<dbReference type="Gene3D" id="2.150.10.10">
    <property type="entry name" value="Serralysin-like metalloprotease, C-terminal"/>
    <property type="match status" value="2"/>
</dbReference>
<protein>
    <recommendedName>
        <fullName evidence="5">Bifunctional hemolysin/adenylate cyclase</fullName>
    </recommendedName>
</protein>
<evidence type="ECO:0000256" key="2">
    <source>
        <dbReference type="ARBA" id="ARBA00022525"/>
    </source>
</evidence>
<comment type="subcellular location">
    <subcellularLocation>
        <location evidence="1">Secreted</location>
    </subcellularLocation>
</comment>
<dbReference type="Proteomes" id="UP000444174">
    <property type="component" value="Unassembled WGS sequence"/>
</dbReference>
<organism evidence="3 4">
    <name type="scientific">Tritonibacter litoralis</name>
    <dbReference type="NCBI Taxonomy" id="2662264"/>
    <lineage>
        <taxon>Bacteria</taxon>
        <taxon>Pseudomonadati</taxon>
        <taxon>Pseudomonadota</taxon>
        <taxon>Alphaproteobacteria</taxon>
        <taxon>Rhodobacterales</taxon>
        <taxon>Paracoccaceae</taxon>
        <taxon>Tritonibacter</taxon>
    </lineage>
</organism>
<dbReference type="SUPFAM" id="SSF51120">
    <property type="entry name" value="beta-Roll"/>
    <property type="match status" value="2"/>
</dbReference>
<accession>A0A843YDK7</accession>
<keyword evidence="2" id="KW-0964">Secreted</keyword>